<name>A0AAD3NZZ3_9RHOB</name>
<proteinExistence type="predicted"/>
<evidence type="ECO:0000313" key="3">
    <source>
        <dbReference type="Proteomes" id="UP001143349"/>
    </source>
</evidence>
<dbReference type="AlphaFoldDB" id="A0AAD3NZZ3"/>
<dbReference type="Pfam" id="PF04338">
    <property type="entry name" value="DUF481"/>
    <property type="match status" value="1"/>
</dbReference>
<dbReference type="InterPro" id="IPR007433">
    <property type="entry name" value="DUF481"/>
</dbReference>
<keyword evidence="3" id="KW-1185">Reference proteome</keyword>
<comment type="caution">
    <text evidence="2">The sequence shown here is derived from an EMBL/GenBank/DDBJ whole genome shotgun (WGS) entry which is preliminary data.</text>
</comment>
<protein>
    <submittedName>
        <fullName evidence="2">Salt-stress induced outer membrane protein</fullName>
    </submittedName>
</protein>
<accession>A0AAD3NZZ3</accession>
<reference evidence="2" key="2">
    <citation type="submission" date="2023-01" db="EMBL/GenBank/DDBJ databases">
        <authorList>
            <person name="Sun Q."/>
            <person name="Evtushenko L."/>
        </authorList>
    </citation>
    <scope>NUCLEOTIDE SEQUENCE</scope>
    <source>
        <strain evidence="2">VKM B-2222</strain>
    </source>
</reference>
<keyword evidence="1" id="KW-0732">Signal</keyword>
<sequence length="311" mass="33995">MKTLAYLAGATVLATAFAAPAFAQSEIATGANATGISQVNERLNDVEEAVRDDFNRSADAYRYGTPQQRQGVFGSVALTYAGRTGNSDSQDFTLAGRLSHNQGPFSQSVGLLLEYGENNSGDKDTEKTYVIYEGMYSFNDRFYAFALGRLTTDALASDPVSLAGDQDFGALDGRLKRDAYFGVGPGYRVINNDTTAWRVQAAVGVRYTKAVDVLSVDAVDPKTGTFEYVSNTEVGYLLSSRFYHKINDQFFITNDTDYLTSDTNDTATNELGLNFKMTDAFATRVSYKTEYVSDRAIRTDNTLGVSLVYGF</sequence>
<gene>
    <name evidence="2" type="primary">SspA</name>
    <name evidence="2" type="ORF">GCM10017635_31280</name>
</gene>
<dbReference type="Proteomes" id="UP001143349">
    <property type="component" value="Unassembled WGS sequence"/>
</dbReference>
<evidence type="ECO:0000313" key="2">
    <source>
        <dbReference type="EMBL" id="GLK65651.1"/>
    </source>
</evidence>
<feature type="signal peptide" evidence="1">
    <location>
        <begin position="1"/>
        <end position="23"/>
    </location>
</feature>
<dbReference type="EMBL" id="BSFH01000093">
    <property type="protein sequence ID" value="GLK65651.1"/>
    <property type="molecule type" value="Genomic_DNA"/>
</dbReference>
<reference evidence="2" key="1">
    <citation type="journal article" date="2014" name="Int. J. Syst. Evol. Microbiol.">
        <title>Complete genome sequence of Corynebacterium casei LMG S-19264T (=DSM 44701T), isolated from a smear-ripened cheese.</title>
        <authorList>
            <consortium name="US DOE Joint Genome Institute (JGI-PGF)"/>
            <person name="Walter F."/>
            <person name="Albersmeier A."/>
            <person name="Kalinowski J."/>
            <person name="Ruckert C."/>
        </authorList>
    </citation>
    <scope>NUCLEOTIDE SEQUENCE</scope>
    <source>
        <strain evidence="2">VKM B-2222</strain>
    </source>
</reference>
<organism evidence="2 3">
    <name type="scientific">Paracoccus kondratievae</name>
    <dbReference type="NCBI Taxonomy" id="135740"/>
    <lineage>
        <taxon>Bacteria</taxon>
        <taxon>Pseudomonadati</taxon>
        <taxon>Pseudomonadota</taxon>
        <taxon>Alphaproteobacteria</taxon>
        <taxon>Rhodobacterales</taxon>
        <taxon>Paracoccaceae</taxon>
        <taxon>Paracoccus</taxon>
    </lineage>
</organism>
<feature type="chain" id="PRO_5041903135" evidence="1">
    <location>
        <begin position="24"/>
        <end position="311"/>
    </location>
</feature>
<dbReference type="RefSeq" id="WP_152367379.1">
    <property type="nucleotide sequence ID" value="NZ_BSFH01000093.1"/>
</dbReference>
<evidence type="ECO:0000256" key="1">
    <source>
        <dbReference type="SAM" id="SignalP"/>
    </source>
</evidence>